<dbReference type="EMBL" id="CABFNQ020000726">
    <property type="protein sequence ID" value="CAH0027358.1"/>
    <property type="molecule type" value="Genomic_DNA"/>
</dbReference>
<dbReference type="InterPro" id="IPR000073">
    <property type="entry name" value="AB_hydrolase_1"/>
</dbReference>
<dbReference type="Proteomes" id="UP000696573">
    <property type="component" value="Unassembled WGS sequence"/>
</dbReference>
<comment type="caution">
    <text evidence="6">The sequence shown here is derived from an EMBL/GenBank/DDBJ whole genome shotgun (WGS) entry which is preliminary data.</text>
</comment>
<gene>
    <name evidence="6" type="ORF">CRHIZ90672A_00003888</name>
</gene>
<evidence type="ECO:0000259" key="5">
    <source>
        <dbReference type="Pfam" id="PF08386"/>
    </source>
</evidence>
<reference evidence="6" key="1">
    <citation type="submission" date="2021-10" db="EMBL/GenBank/DDBJ databases">
        <authorList>
            <person name="Piombo E."/>
        </authorList>
    </citation>
    <scope>NUCLEOTIDE SEQUENCE</scope>
</reference>
<keyword evidence="7" id="KW-1185">Reference proteome</keyword>
<dbReference type="Gene3D" id="3.40.50.1820">
    <property type="entry name" value="alpha/beta hydrolase"/>
    <property type="match status" value="1"/>
</dbReference>
<dbReference type="InterPro" id="IPR051601">
    <property type="entry name" value="Serine_prot/Carboxylest_S33"/>
</dbReference>
<feature type="domain" description="Peptidase S33 tripeptidyl aminopeptidase-like C-terminal" evidence="5">
    <location>
        <begin position="407"/>
        <end position="505"/>
    </location>
</feature>
<dbReference type="GO" id="GO:0016787">
    <property type="term" value="F:hydrolase activity"/>
    <property type="evidence" value="ECO:0007669"/>
    <property type="project" value="UniProtKB-KW"/>
</dbReference>
<dbReference type="PANTHER" id="PTHR43248:SF30">
    <property type="entry name" value="AB HYDROLASE-1 DOMAIN-CONTAINING PROTEIN"/>
    <property type="match status" value="1"/>
</dbReference>
<dbReference type="SUPFAM" id="SSF53474">
    <property type="entry name" value="alpha/beta-Hydrolases"/>
    <property type="match status" value="1"/>
</dbReference>
<protein>
    <submittedName>
        <fullName evidence="6">Uncharacterized protein</fullName>
    </submittedName>
</protein>
<evidence type="ECO:0000313" key="7">
    <source>
        <dbReference type="Proteomes" id="UP000696573"/>
    </source>
</evidence>
<dbReference type="InterPro" id="IPR013595">
    <property type="entry name" value="Pept_S33_TAP-like_C"/>
</dbReference>
<dbReference type="Pfam" id="PF08386">
    <property type="entry name" value="Abhydrolase_4"/>
    <property type="match status" value="1"/>
</dbReference>
<evidence type="ECO:0000313" key="6">
    <source>
        <dbReference type="EMBL" id="CAH0027358.1"/>
    </source>
</evidence>
<organism evidence="6 7">
    <name type="scientific">Clonostachys rhizophaga</name>
    <dbReference type="NCBI Taxonomy" id="160324"/>
    <lineage>
        <taxon>Eukaryota</taxon>
        <taxon>Fungi</taxon>
        <taxon>Dikarya</taxon>
        <taxon>Ascomycota</taxon>
        <taxon>Pezizomycotina</taxon>
        <taxon>Sordariomycetes</taxon>
        <taxon>Hypocreomycetidae</taxon>
        <taxon>Hypocreales</taxon>
        <taxon>Bionectriaceae</taxon>
        <taxon>Clonostachys</taxon>
    </lineage>
</organism>
<evidence type="ECO:0000256" key="3">
    <source>
        <dbReference type="SAM" id="SignalP"/>
    </source>
</evidence>
<accession>A0A9N9VT26</accession>
<evidence type="ECO:0000259" key="4">
    <source>
        <dbReference type="Pfam" id="PF00561"/>
    </source>
</evidence>
<name>A0A9N9VT26_9HYPO</name>
<comment type="similarity">
    <text evidence="1">Belongs to the peptidase S33 family.</text>
</comment>
<feature type="chain" id="PRO_5040416879" evidence="3">
    <location>
        <begin position="22"/>
        <end position="510"/>
    </location>
</feature>
<evidence type="ECO:0000256" key="1">
    <source>
        <dbReference type="ARBA" id="ARBA00010088"/>
    </source>
</evidence>
<evidence type="ECO:0000256" key="2">
    <source>
        <dbReference type="ARBA" id="ARBA00022801"/>
    </source>
</evidence>
<dbReference type="PANTHER" id="PTHR43248">
    <property type="entry name" value="2-SUCCINYL-6-HYDROXY-2,4-CYCLOHEXADIENE-1-CARBOXYLATE SYNTHASE"/>
    <property type="match status" value="1"/>
</dbReference>
<dbReference type="Pfam" id="PF00561">
    <property type="entry name" value="Abhydrolase_1"/>
    <property type="match status" value="1"/>
</dbReference>
<keyword evidence="2" id="KW-0378">Hydrolase</keyword>
<proteinExistence type="inferred from homology"/>
<dbReference type="InterPro" id="IPR029058">
    <property type="entry name" value="AB_hydrolase_fold"/>
</dbReference>
<keyword evidence="3" id="KW-0732">Signal</keyword>
<feature type="signal peptide" evidence="3">
    <location>
        <begin position="1"/>
        <end position="21"/>
    </location>
</feature>
<sequence>MLPILFSPSFIWHLLVPIAAALSPDSTRSDPPNPSIAWHECPPQTPEGIDCGSINVPLTYGPENLVNPVDNRTVSLELTRLNSTGNALEKDIMFFNPGGPGISAAYFVIASTLDPSLGFSPSLREAYDIIGLDPRGVGWSTPVQCDPHIYNERVPTFINDAAGYNALVSYGQRLSESCAELTGPLINHLDTIHVAKDHELARRALQAPKLNFLGLSYGAQLGPQYVSLFPETVGRMALDALVDHSQSETSTLLAEAVTYEASLDQFFTWFDRNSSCALYGRNTRQVFDALVAQADVTPISAPGCDDACRSDVTGEEIRYNVQSYLRFIDLPIGRNWLDLGTALAEASQGNATMLSSELATERFSTRPDQTPFLYIALGCVDWLHQARSAIDLQQKLRMVRTFAPRSAGASWTYTYQSRCLGWSAPVTNGQTMLDKGVSKAPPILLVNSIYDPECSMAWAQGLREQLPSGVSVTRNGHGHTSYFLQGETSEAINKFLATGEMVEDGTIFNT</sequence>
<dbReference type="AlphaFoldDB" id="A0A9N9VT26"/>
<dbReference type="OrthoDB" id="425534at2759"/>
<feature type="domain" description="AB hydrolase-1" evidence="4">
    <location>
        <begin position="93"/>
        <end position="287"/>
    </location>
</feature>